<organism evidence="7 8">
    <name type="scientific">Drosophila suzukii</name>
    <name type="common">Spotted-wing drosophila fruit fly</name>
    <dbReference type="NCBI Taxonomy" id="28584"/>
    <lineage>
        <taxon>Eukaryota</taxon>
        <taxon>Metazoa</taxon>
        <taxon>Ecdysozoa</taxon>
        <taxon>Arthropoda</taxon>
        <taxon>Hexapoda</taxon>
        <taxon>Insecta</taxon>
        <taxon>Pterygota</taxon>
        <taxon>Neoptera</taxon>
        <taxon>Endopterygota</taxon>
        <taxon>Diptera</taxon>
        <taxon>Brachycera</taxon>
        <taxon>Muscomorpha</taxon>
        <taxon>Ephydroidea</taxon>
        <taxon>Drosophilidae</taxon>
        <taxon>Drosophila</taxon>
        <taxon>Sophophora</taxon>
    </lineage>
</organism>
<keyword evidence="4" id="KW-0206">Cytoskeleton</keyword>
<dbReference type="Proteomes" id="UP001652628">
    <property type="component" value="Chromosome 2L"/>
</dbReference>
<evidence type="ECO:0000256" key="5">
    <source>
        <dbReference type="SAM" id="MobiDB-lite"/>
    </source>
</evidence>
<evidence type="ECO:0000256" key="4">
    <source>
        <dbReference type="ARBA" id="ARBA00023212"/>
    </source>
</evidence>
<dbReference type="GeneID" id="108014294"/>
<evidence type="ECO:0000313" key="8">
    <source>
        <dbReference type="RefSeq" id="XP_016935849.3"/>
    </source>
</evidence>
<feature type="region of interest" description="Disordered" evidence="5">
    <location>
        <begin position="49"/>
        <end position="71"/>
    </location>
</feature>
<gene>
    <name evidence="8" type="primary">LOC108014294</name>
</gene>
<keyword evidence="7" id="KW-1185">Reference proteome</keyword>
<reference evidence="8" key="2">
    <citation type="submission" date="2025-08" db="UniProtKB">
        <authorList>
            <consortium name="RefSeq"/>
        </authorList>
    </citation>
    <scope>IDENTIFICATION</scope>
</reference>
<evidence type="ECO:0000256" key="1">
    <source>
        <dbReference type="ARBA" id="ARBA00004245"/>
    </source>
</evidence>
<evidence type="ECO:0000313" key="7">
    <source>
        <dbReference type="Proteomes" id="UP001652628"/>
    </source>
</evidence>
<dbReference type="RefSeq" id="XP_016935849.3">
    <property type="nucleotide sequence ID" value="XM_017080360.4"/>
</dbReference>
<evidence type="ECO:0000256" key="3">
    <source>
        <dbReference type="ARBA" id="ARBA00022490"/>
    </source>
</evidence>
<dbReference type="InterPro" id="IPR027329">
    <property type="entry name" value="TPX2_C"/>
</dbReference>
<evidence type="ECO:0000259" key="6">
    <source>
        <dbReference type="Pfam" id="PF06886"/>
    </source>
</evidence>
<name>A0AB39ZHS3_DROSZ</name>
<reference evidence="7" key="1">
    <citation type="submission" date="2025-05" db="UniProtKB">
        <authorList>
            <consortium name="RefSeq"/>
        </authorList>
    </citation>
    <scope>NUCLEOTIDE SEQUENCE [LARGE SCALE GENOMIC DNA]</scope>
</reference>
<feature type="domain" description="TPX2 C-terminal" evidence="6">
    <location>
        <begin position="195"/>
        <end position="251"/>
    </location>
</feature>
<dbReference type="GO" id="GO:0005856">
    <property type="term" value="C:cytoskeleton"/>
    <property type="evidence" value="ECO:0007669"/>
    <property type="project" value="UniProtKB-SubCell"/>
</dbReference>
<feature type="compositionally biased region" description="Basic residues" evidence="5">
    <location>
        <begin position="49"/>
        <end position="70"/>
    </location>
</feature>
<dbReference type="AlphaFoldDB" id="A0AB39ZHS3"/>
<comment type="subcellular location">
    <subcellularLocation>
        <location evidence="1">Cytoplasm</location>
        <location evidence="1">Cytoskeleton</location>
    </subcellularLocation>
</comment>
<protein>
    <submittedName>
        <fullName evidence="8">Targeting protein for Xklp2</fullName>
    </submittedName>
</protein>
<comment type="similarity">
    <text evidence="2">Belongs to the TPX2 family.</text>
</comment>
<accession>A0AB39ZHS3</accession>
<dbReference type="Pfam" id="PF06886">
    <property type="entry name" value="TPX2"/>
    <property type="match status" value="1"/>
</dbReference>
<keyword evidence="3" id="KW-0963">Cytoplasm</keyword>
<sequence length="263" mass="31759">MTTNNWNKWFVGDFRSEPHNRPKLIPGFDRLDDRLRAVLREEVLQKNFRKRKQAGGGQKQKKFKKVKKSMKQTPRACEFQKVYAEKRKELRRMAKKQRNEFQFRSTPVPNFERSHKRLERRKLYLNSLKKVTKPRCPGTLATSMEALQKREKEQRQQRKLCGFIPRINPGSSMDYLHRQPFIPRVESTCTHPKPFRLHTSERALSRRLYDERKRMRMDLQLELQASDWFKRERSEFRKLRKMTNFKATPNPWKRHNVSSADAS</sequence>
<evidence type="ECO:0000256" key="2">
    <source>
        <dbReference type="ARBA" id="ARBA00005885"/>
    </source>
</evidence>
<proteinExistence type="inferred from homology"/>